<dbReference type="GO" id="GO:0016491">
    <property type="term" value="F:oxidoreductase activity"/>
    <property type="evidence" value="ECO:0007669"/>
    <property type="project" value="InterPro"/>
</dbReference>
<sequence length="302" mass="30356">MKALLISDYGDPPRLADVAEPVPGDGEVPVQVSGAALNPLDLKMAAGHLREFFPVRFPYTLGTDIAGVVARAGHGWAAGDRVVARLDPRAGGALAELAAVPADQLVPAPASVPLSTAAGAATAAATAWQALTEVAAVRPGQRVLVQGAAGGVGSFAVQLAHRLGAHVIATASPAGLAIAEELGADEVIDYTAGPLAARVRGVDVVIDTVGGRAGEQALDVLVPGGLLVAVPAPPDAERAASRGVRAAFVFHESDAARLGTVVTLLDDGLRVLVDRRLPLADAAGGLTYLARGHAKGKIIVGT</sequence>
<dbReference type="AlphaFoldDB" id="A0AAE4CBL3"/>
<gene>
    <name evidence="2" type="ORF">J2S41_002493</name>
</gene>
<dbReference type="Gene3D" id="3.40.50.720">
    <property type="entry name" value="NAD(P)-binding Rossmann-like Domain"/>
    <property type="match status" value="1"/>
</dbReference>
<evidence type="ECO:0000313" key="3">
    <source>
        <dbReference type="Proteomes" id="UP001183643"/>
    </source>
</evidence>
<dbReference type="Pfam" id="PF13602">
    <property type="entry name" value="ADH_zinc_N_2"/>
    <property type="match status" value="1"/>
</dbReference>
<dbReference type="PANTHER" id="PTHR44013">
    <property type="entry name" value="ZINC-TYPE ALCOHOL DEHYDROGENASE-LIKE PROTEIN C16A3.02C"/>
    <property type="match status" value="1"/>
</dbReference>
<evidence type="ECO:0000313" key="2">
    <source>
        <dbReference type="EMBL" id="MDR7275715.1"/>
    </source>
</evidence>
<dbReference type="SMART" id="SM00829">
    <property type="entry name" value="PKS_ER"/>
    <property type="match status" value="1"/>
</dbReference>
<dbReference type="InterPro" id="IPR020843">
    <property type="entry name" value="ER"/>
</dbReference>
<dbReference type="InterPro" id="IPR011032">
    <property type="entry name" value="GroES-like_sf"/>
</dbReference>
<comment type="caution">
    <text evidence="2">The sequence shown here is derived from an EMBL/GenBank/DDBJ whole genome shotgun (WGS) entry which is preliminary data.</text>
</comment>
<dbReference type="RefSeq" id="WP_310367010.1">
    <property type="nucleotide sequence ID" value="NZ_JAVDYB010000001.1"/>
</dbReference>
<accession>A0AAE4CBL3</accession>
<dbReference type="EMBL" id="JAVDYB010000001">
    <property type="protein sequence ID" value="MDR7275715.1"/>
    <property type="molecule type" value="Genomic_DNA"/>
</dbReference>
<feature type="domain" description="Enoyl reductase (ER)" evidence="1">
    <location>
        <begin position="10"/>
        <end position="300"/>
    </location>
</feature>
<dbReference type="InterPro" id="IPR052733">
    <property type="entry name" value="Chloroplast_QOR"/>
</dbReference>
<reference evidence="2" key="1">
    <citation type="submission" date="2023-07" db="EMBL/GenBank/DDBJ databases">
        <title>Sequencing the genomes of 1000 actinobacteria strains.</title>
        <authorList>
            <person name="Klenk H.-P."/>
        </authorList>
    </citation>
    <scope>NUCLEOTIDE SEQUENCE</scope>
    <source>
        <strain evidence="2">DSM 44707</strain>
    </source>
</reference>
<proteinExistence type="predicted"/>
<protein>
    <submittedName>
        <fullName evidence="2">NADPH:quinone reductase-like Zn-dependent oxidoreductase</fullName>
    </submittedName>
</protein>
<dbReference type="Proteomes" id="UP001183643">
    <property type="component" value="Unassembled WGS sequence"/>
</dbReference>
<dbReference type="PANTHER" id="PTHR44013:SF1">
    <property type="entry name" value="ZINC-TYPE ALCOHOL DEHYDROGENASE-LIKE PROTEIN C16A3.02C"/>
    <property type="match status" value="1"/>
</dbReference>
<dbReference type="InterPro" id="IPR036291">
    <property type="entry name" value="NAD(P)-bd_dom_sf"/>
</dbReference>
<dbReference type="Pfam" id="PF08240">
    <property type="entry name" value="ADH_N"/>
    <property type="match status" value="1"/>
</dbReference>
<evidence type="ECO:0000259" key="1">
    <source>
        <dbReference type="SMART" id="SM00829"/>
    </source>
</evidence>
<keyword evidence="3" id="KW-1185">Reference proteome</keyword>
<dbReference type="Gene3D" id="3.90.180.10">
    <property type="entry name" value="Medium-chain alcohol dehydrogenases, catalytic domain"/>
    <property type="match status" value="1"/>
</dbReference>
<dbReference type="SUPFAM" id="SSF51735">
    <property type="entry name" value="NAD(P)-binding Rossmann-fold domains"/>
    <property type="match status" value="1"/>
</dbReference>
<dbReference type="SUPFAM" id="SSF50129">
    <property type="entry name" value="GroES-like"/>
    <property type="match status" value="1"/>
</dbReference>
<dbReference type="InterPro" id="IPR013154">
    <property type="entry name" value="ADH-like_N"/>
</dbReference>
<name>A0AAE4CBL3_9ACTN</name>
<dbReference type="CDD" id="cd05289">
    <property type="entry name" value="MDR_like_2"/>
    <property type="match status" value="1"/>
</dbReference>
<organism evidence="2 3">
    <name type="scientific">Catenuloplanes atrovinosus</name>
    <dbReference type="NCBI Taxonomy" id="137266"/>
    <lineage>
        <taxon>Bacteria</taxon>
        <taxon>Bacillati</taxon>
        <taxon>Actinomycetota</taxon>
        <taxon>Actinomycetes</taxon>
        <taxon>Micromonosporales</taxon>
        <taxon>Micromonosporaceae</taxon>
        <taxon>Catenuloplanes</taxon>
    </lineage>
</organism>